<sequence>MSSNKLIQLPNFSLPNDTRVTFLDSTASMESAIATLWHCRGLFQPTFQHALRRGARLMPETVSELLGTWLIFTRSLVWLREETVYTTNRVKAIQLALAADPEHQKLDRIQTGLKRTNSAMVDTLEDIMGLLASLGTFPMTKEYQPADWAILLQQTDTIIHQGETILHSILSSGHWLRSILPEVQGDSAGINETVMPEPARMERLLQTIRVAERHVTRLYYVNTKSSGKRNRTFNHLIHLCIQLMSPSLRNKKYKPAKPWLNRQGTKSKKRR</sequence>
<keyword evidence="2" id="KW-1185">Reference proteome</keyword>
<evidence type="ECO:0000313" key="2">
    <source>
        <dbReference type="Proteomes" id="UP001631969"/>
    </source>
</evidence>
<organism evidence="1 2">
    <name type="scientific">Paenibacillus mesotrionivorans</name>
    <dbReference type="NCBI Taxonomy" id="3160968"/>
    <lineage>
        <taxon>Bacteria</taxon>
        <taxon>Bacillati</taxon>
        <taxon>Bacillota</taxon>
        <taxon>Bacilli</taxon>
        <taxon>Bacillales</taxon>
        <taxon>Paenibacillaceae</taxon>
        <taxon>Paenibacillus</taxon>
    </lineage>
</organism>
<comment type="caution">
    <text evidence="1">The sequence shown here is derived from an EMBL/GenBank/DDBJ whole genome shotgun (WGS) entry which is preliminary data.</text>
</comment>
<accession>A0ACC7PA54</accession>
<evidence type="ECO:0000313" key="1">
    <source>
        <dbReference type="EMBL" id="MFM9332267.1"/>
    </source>
</evidence>
<protein>
    <submittedName>
        <fullName evidence="1">Uncharacterized protein</fullName>
    </submittedName>
</protein>
<dbReference type="EMBL" id="JBJURJ010000028">
    <property type="protein sequence ID" value="MFM9332267.1"/>
    <property type="molecule type" value="Genomic_DNA"/>
</dbReference>
<proteinExistence type="predicted"/>
<dbReference type="Proteomes" id="UP001631969">
    <property type="component" value="Unassembled WGS sequence"/>
</dbReference>
<name>A0ACC7PA54_9BACL</name>
<reference evidence="1" key="1">
    <citation type="submission" date="2024-12" db="EMBL/GenBank/DDBJ databases">
        <authorList>
            <person name="Wu N."/>
        </authorList>
    </citation>
    <scope>NUCLEOTIDE SEQUENCE</scope>
    <source>
        <strain evidence="1">P15</strain>
    </source>
</reference>
<gene>
    <name evidence="1" type="ORF">ACI1P1_28630</name>
</gene>